<dbReference type="Proteomes" id="UP001304895">
    <property type="component" value="Unassembled WGS sequence"/>
</dbReference>
<sequence length="59" mass="5704">MTDTARVGTGGGRTGGSADVVVNTRVNDTGGVFAPDASIFPSHSTGNPSAAIVTAAVSQ</sequence>
<keyword evidence="2" id="KW-1185">Reference proteome</keyword>
<dbReference type="EMBL" id="MU853438">
    <property type="protein sequence ID" value="KAK4130273.1"/>
    <property type="molecule type" value="Genomic_DNA"/>
</dbReference>
<dbReference type="InterPro" id="IPR036188">
    <property type="entry name" value="FAD/NAD-bd_sf"/>
</dbReference>
<name>A0AAN6UC33_9PEZI</name>
<gene>
    <name evidence="1" type="ORF">BT67DRAFT_223804</name>
</gene>
<organism evidence="1 2">
    <name type="scientific">Trichocladium antarcticum</name>
    <dbReference type="NCBI Taxonomy" id="1450529"/>
    <lineage>
        <taxon>Eukaryota</taxon>
        <taxon>Fungi</taxon>
        <taxon>Dikarya</taxon>
        <taxon>Ascomycota</taxon>
        <taxon>Pezizomycotina</taxon>
        <taxon>Sordariomycetes</taxon>
        <taxon>Sordariomycetidae</taxon>
        <taxon>Sordariales</taxon>
        <taxon>Chaetomiaceae</taxon>
        <taxon>Trichocladium</taxon>
    </lineage>
</organism>
<dbReference type="Gene3D" id="3.50.50.60">
    <property type="entry name" value="FAD/NAD(P)-binding domain"/>
    <property type="match status" value="1"/>
</dbReference>
<evidence type="ECO:0000313" key="1">
    <source>
        <dbReference type="EMBL" id="KAK4130273.1"/>
    </source>
</evidence>
<proteinExistence type="predicted"/>
<comment type="caution">
    <text evidence="1">The sequence shown here is derived from an EMBL/GenBank/DDBJ whole genome shotgun (WGS) entry which is preliminary data.</text>
</comment>
<evidence type="ECO:0000313" key="2">
    <source>
        <dbReference type="Proteomes" id="UP001304895"/>
    </source>
</evidence>
<reference evidence="1" key="2">
    <citation type="submission" date="2023-05" db="EMBL/GenBank/DDBJ databases">
        <authorList>
            <consortium name="Lawrence Berkeley National Laboratory"/>
            <person name="Steindorff A."/>
            <person name="Hensen N."/>
            <person name="Bonometti L."/>
            <person name="Westerberg I."/>
            <person name="Brannstrom I.O."/>
            <person name="Guillou S."/>
            <person name="Cros-Aarteil S."/>
            <person name="Calhoun S."/>
            <person name="Haridas S."/>
            <person name="Kuo A."/>
            <person name="Mondo S."/>
            <person name="Pangilinan J."/>
            <person name="Riley R."/>
            <person name="Labutti K."/>
            <person name="Andreopoulos B."/>
            <person name="Lipzen A."/>
            <person name="Chen C."/>
            <person name="Yanf M."/>
            <person name="Daum C."/>
            <person name="Ng V."/>
            <person name="Clum A."/>
            <person name="Ohm R."/>
            <person name="Martin F."/>
            <person name="Silar P."/>
            <person name="Natvig D."/>
            <person name="Lalanne C."/>
            <person name="Gautier V."/>
            <person name="Ament-Velasquez S.L."/>
            <person name="Kruys A."/>
            <person name="Hutchinson M.I."/>
            <person name="Powell A.J."/>
            <person name="Barry K."/>
            <person name="Miller A.N."/>
            <person name="Grigoriev I.V."/>
            <person name="Debuchy R."/>
            <person name="Gladieux P."/>
            <person name="Thoren M.H."/>
            <person name="Johannesson H."/>
        </authorList>
    </citation>
    <scope>NUCLEOTIDE SEQUENCE</scope>
    <source>
        <strain evidence="1">CBS 123565</strain>
    </source>
</reference>
<accession>A0AAN6UC33</accession>
<protein>
    <submittedName>
        <fullName evidence="1">Uncharacterized protein</fullName>
    </submittedName>
</protein>
<reference evidence="1" key="1">
    <citation type="journal article" date="2023" name="Mol. Phylogenet. Evol.">
        <title>Genome-scale phylogeny and comparative genomics of the fungal order Sordariales.</title>
        <authorList>
            <person name="Hensen N."/>
            <person name="Bonometti L."/>
            <person name="Westerberg I."/>
            <person name="Brannstrom I.O."/>
            <person name="Guillou S."/>
            <person name="Cros-Aarteil S."/>
            <person name="Calhoun S."/>
            <person name="Haridas S."/>
            <person name="Kuo A."/>
            <person name="Mondo S."/>
            <person name="Pangilinan J."/>
            <person name="Riley R."/>
            <person name="LaButti K."/>
            <person name="Andreopoulos B."/>
            <person name="Lipzen A."/>
            <person name="Chen C."/>
            <person name="Yan M."/>
            <person name="Daum C."/>
            <person name="Ng V."/>
            <person name="Clum A."/>
            <person name="Steindorff A."/>
            <person name="Ohm R.A."/>
            <person name="Martin F."/>
            <person name="Silar P."/>
            <person name="Natvig D.O."/>
            <person name="Lalanne C."/>
            <person name="Gautier V."/>
            <person name="Ament-Velasquez S.L."/>
            <person name="Kruys A."/>
            <person name="Hutchinson M.I."/>
            <person name="Powell A.J."/>
            <person name="Barry K."/>
            <person name="Miller A.N."/>
            <person name="Grigoriev I.V."/>
            <person name="Debuchy R."/>
            <person name="Gladieux P."/>
            <person name="Hiltunen Thoren M."/>
            <person name="Johannesson H."/>
        </authorList>
    </citation>
    <scope>NUCLEOTIDE SEQUENCE</scope>
    <source>
        <strain evidence="1">CBS 123565</strain>
    </source>
</reference>
<dbReference type="AlphaFoldDB" id="A0AAN6UC33"/>